<dbReference type="Gene3D" id="1.20.1600.10">
    <property type="entry name" value="Outer membrane efflux proteins (OEP)"/>
    <property type="match status" value="1"/>
</dbReference>
<accession>A0A0K1PZI0</accession>
<protein>
    <submittedName>
        <fullName evidence="2">Heavy metal RND efflux outer membrane protein, CzcC family</fullName>
    </submittedName>
</protein>
<dbReference type="OrthoDB" id="5506433at2"/>
<feature type="chain" id="PRO_5005466317" evidence="1">
    <location>
        <begin position="34"/>
        <end position="419"/>
    </location>
</feature>
<keyword evidence="3" id="KW-1185">Reference proteome</keyword>
<keyword evidence="1" id="KW-0732">Signal</keyword>
<proteinExistence type="predicted"/>
<sequence length="419" mass="46166">MQISRREKKAKSANLLSIASIVALLLAPRAARAEEWPTLERSIQLARAHAIVVADAEAELGVANAQMAGARQSILGNPYTDFQIDRSTVDGQIQALSYTYIPLDLGGQRGARMDEARRMIEWRKLGITDARAQAMGEAVAAYGDVTIGVARVTETVNGEQTAREEARYFAGRLEAKDTTVYEKALADAEVARWVQSRVEAELRLTTARARFGQLTGVANVSTPAAATASTPPGLRGSWDDAYMTRMVDRSPMIASLQAERKFWEASAERYRSERFPPISFEIIGGRGANGEGRYGTGLTLTYPITRRYQGEIARAEQGRNQVVARTELYRKLIETRYRAARDAILSVDKAITELDQNGMPALEKAVTASVDAYKLGKVELTRVLLARRDLSIARSRRLDLLEAAWRAYADLTILSGDLP</sequence>
<dbReference type="EMBL" id="CP012333">
    <property type="protein sequence ID" value="AKU98933.1"/>
    <property type="molecule type" value="Genomic_DNA"/>
</dbReference>
<organism evidence="2 3">
    <name type="scientific">Labilithrix luteola</name>
    <dbReference type="NCBI Taxonomy" id="1391654"/>
    <lineage>
        <taxon>Bacteria</taxon>
        <taxon>Pseudomonadati</taxon>
        <taxon>Myxococcota</taxon>
        <taxon>Polyangia</taxon>
        <taxon>Polyangiales</taxon>
        <taxon>Labilitrichaceae</taxon>
        <taxon>Labilithrix</taxon>
    </lineage>
</organism>
<dbReference type="PANTHER" id="PTHR30203:SF24">
    <property type="entry name" value="BLR4935 PROTEIN"/>
    <property type="match status" value="1"/>
</dbReference>
<dbReference type="Proteomes" id="UP000064967">
    <property type="component" value="Chromosome"/>
</dbReference>
<name>A0A0K1PZI0_9BACT</name>
<dbReference type="InterPro" id="IPR010131">
    <property type="entry name" value="MdtP/NodT-like"/>
</dbReference>
<dbReference type="GO" id="GO:0015562">
    <property type="term" value="F:efflux transmembrane transporter activity"/>
    <property type="evidence" value="ECO:0007669"/>
    <property type="project" value="InterPro"/>
</dbReference>
<feature type="signal peptide" evidence="1">
    <location>
        <begin position="1"/>
        <end position="33"/>
    </location>
</feature>
<dbReference type="KEGG" id="llu:AKJ09_05597"/>
<evidence type="ECO:0000256" key="1">
    <source>
        <dbReference type="SAM" id="SignalP"/>
    </source>
</evidence>
<dbReference type="PANTHER" id="PTHR30203">
    <property type="entry name" value="OUTER MEMBRANE CATION EFFLUX PROTEIN"/>
    <property type="match status" value="1"/>
</dbReference>
<gene>
    <name evidence="2" type="ORF">AKJ09_05597</name>
</gene>
<reference evidence="2 3" key="1">
    <citation type="submission" date="2015-08" db="EMBL/GenBank/DDBJ databases">
        <authorList>
            <person name="Babu N.S."/>
            <person name="Beckwith C.J."/>
            <person name="Beseler K.G."/>
            <person name="Brison A."/>
            <person name="Carone J.V."/>
            <person name="Caskin T.P."/>
            <person name="Diamond M."/>
            <person name="Durham M.E."/>
            <person name="Foxe J.M."/>
            <person name="Go M."/>
            <person name="Henderson B.A."/>
            <person name="Jones I.B."/>
            <person name="McGettigan J.A."/>
            <person name="Micheletti S.J."/>
            <person name="Nasrallah M.E."/>
            <person name="Ortiz D."/>
            <person name="Piller C.R."/>
            <person name="Privatt S.R."/>
            <person name="Schneider S.L."/>
            <person name="Sharp S."/>
            <person name="Smith T.C."/>
            <person name="Stanton J.D."/>
            <person name="Ullery H.E."/>
            <person name="Wilson R.J."/>
            <person name="Serrano M.G."/>
            <person name="Buck G."/>
            <person name="Lee V."/>
            <person name="Wang Y."/>
            <person name="Carvalho R."/>
            <person name="Voegtly L."/>
            <person name="Shi R."/>
            <person name="Duckworth R."/>
            <person name="Johnson A."/>
            <person name="Loviza R."/>
            <person name="Walstead R."/>
            <person name="Shah Z."/>
            <person name="Kiflezghi M."/>
            <person name="Wade K."/>
            <person name="Ball S.L."/>
            <person name="Bradley K.W."/>
            <person name="Asai D.J."/>
            <person name="Bowman C.A."/>
            <person name="Russell D.A."/>
            <person name="Pope W.H."/>
            <person name="Jacobs-Sera D."/>
            <person name="Hendrix R.W."/>
            <person name="Hatfull G.F."/>
        </authorList>
    </citation>
    <scope>NUCLEOTIDE SEQUENCE [LARGE SCALE GENOMIC DNA]</scope>
    <source>
        <strain evidence="2 3">DSM 27648</strain>
    </source>
</reference>
<evidence type="ECO:0000313" key="2">
    <source>
        <dbReference type="EMBL" id="AKU98933.1"/>
    </source>
</evidence>
<dbReference type="SUPFAM" id="SSF56954">
    <property type="entry name" value="Outer membrane efflux proteins (OEP)"/>
    <property type="match status" value="1"/>
</dbReference>
<dbReference type="STRING" id="1391654.AKJ09_05597"/>
<dbReference type="RefSeq" id="WP_146650069.1">
    <property type="nucleotide sequence ID" value="NZ_CP012333.1"/>
</dbReference>
<dbReference type="AlphaFoldDB" id="A0A0K1PZI0"/>
<evidence type="ECO:0000313" key="3">
    <source>
        <dbReference type="Proteomes" id="UP000064967"/>
    </source>
</evidence>